<gene>
    <name evidence="2" type="ORF">KC19_11G000300</name>
</gene>
<organism evidence="2 3">
    <name type="scientific">Ceratodon purpureus</name>
    <name type="common">Fire moss</name>
    <name type="synonym">Dicranum purpureum</name>
    <dbReference type="NCBI Taxonomy" id="3225"/>
    <lineage>
        <taxon>Eukaryota</taxon>
        <taxon>Viridiplantae</taxon>
        <taxon>Streptophyta</taxon>
        <taxon>Embryophyta</taxon>
        <taxon>Bryophyta</taxon>
        <taxon>Bryophytina</taxon>
        <taxon>Bryopsida</taxon>
        <taxon>Dicranidae</taxon>
        <taxon>Pseudoditrichales</taxon>
        <taxon>Ditrichaceae</taxon>
        <taxon>Ceratodon</taxon>
    </lineage>
</organism>
<accession>A0A8T0GAJ6</accession>
<reference evidence="2 3" key="1">
    <citation type="submission" date="2020-06" db="EMBL/GenBank/DDBJ databases">
        <title>WGS assembly of Ceratodon purpureus strain R40.</title>
        <authorList>
            <person name="Carey S.B."/>
            <person name="Jenkins J."/>
            <person name="Shu S."/>
            <person name="Lovell J.T."/>
            <person name="Sreedasyam A."/>
            <person name="Maumus F."/>
            <person name="Tiley G.P."/>
            <person name="Fernandez-Pozo N."/>
            <person name="Barry K."/>
            <person name="Chen C."/>
            <person name="Wang M."/>
            <person name="Lipzen A."/>
            <person name="Daum C."/>
            <person name="Saski C.A."/>
            <person name="Payton A.C."/>
            <person name="Mcbreen J.C."/>
            <person name="Conrad R.E."/>
            <person name="Kollar L.M."/>
            <person name="Olsson S."/>
            <person name="Huttunen S."/>
            <person name="Landis J.B."/>
            <person name="Wickett N.J."/>
            <person name="Johnson M.G."/>
            <person name="Rensing S.A."/>
            <person name="Grimwood J."/>
            <person name="Schmutz J."/>
            <person name="Mcdaniel S.F."/>
        </authorList>
    </citation>
    <scope>NUCLEOTIDE SEQUENCE [LARGE SCALE GENOMIC DNA]</scope>
    <source>
        <strain evidence="2 3">R40</strain>
    </source>
</reference>
<dbReference type="AlphaFoldDB" id="A0A8T0GAJ6"/>
<name>A0A8T0GAJ6_CERPU</name>
<proteinExistence type="predicted"/>
<dbReference type="EMBL" id="CM026432">
    <property type="protein sequence ID" value="KAG0555735.1"/>
    <property type="molecule type" value="Genomic_DNA"/>
</dbReference>
<evidence type="ECO:0000313" key="3">
    <source>
        <dbReference type="Proteomes" id="UP000822688"/>
    </source>
</evidence>
<evidence type="ECO:0000256" key="1">
    <source>
        <dbReference type="SAM" id="SignalP"/>
    </source>
</evidence>
<protein>
    <submittedName>
        <fullName evidence="2">Uncharacterized protein</fullName>
    </submittedName>
</protein>
<feature type="chain" id="PRO_5035897652" evidence="1">
    <location>
        <begin position="17"/>
        <end position="83"/>
    </location>
</feature>
<comment type="caution">
    <text evidence="2">The sequence shown here is derived from an EMBL/GenBank/DDBJ whole genome shotgun (WGS) entry which is preliminary data.</text>
</comment>
<feature type="signal peptide" evidence="1">
    <location>
        <begin position="1"/>
        <end position="16"/>
    </location>
</feature>
<evidence type="ECO:0000313" key="2">
    <source>
        <dbReference type="EMBL" id="KAG0555735.1"/>
    </source>
</evidence>
<sequence>MQSGFLILLVAIYTCSDWLMDLRNRRKAYAREIAARQAHEHISEHERLKQVNNIAKRQASKLTRKLTRTLSRKQLVPSLGEEL</sequence>
<dbReference type="Proteomes" id="UP000822688">
    <property type="component" value="Chromosome 11"/>
</dbReference>
<keyword evidence="1" id="KW-0732">Signal</keyword>
<keyword evidence="3" id="KW-1185">Reference proteome</keyword>